<dbReference type="EMBL" id="CH954177">
    <property type="protein sequence ID" value="KQS70186.1"/>
    <property type="molecule type" value="Genomic_DNA"/>
</dbReference>
<accession>A0A0Q5WLQ6</accession>
<reference evidence="1 2" key="1">
    <citation type="journal article" date="2007" name="Nature">
        <title>Evolution of genes and genomes on the Drosophila phylogeny.</title>
        <authorList>
            <consortium name="Drosophila 12 Genomes Consortium"/>
            <person name="Clark A.G."/>
            <person name="Eisen M.B."/>
            <person name="Smith D.R."/>
            <person name="Bergman C.M."/>
            <person name="Oliver B."/>
            <person name="Markow T.A."/>
            <person name="Kaufman T.C."/>
            <person name="Kellis M."/>
            <person name="Gelbart W."/>
            <person name="Iyer V.N."/>
            <person name="Pollard D.A."/>
            <person name="Sackton T.B."/>
            <person name="Larracuente A.M."/>
            <person name="Singh N.D."/>
            <person name="Abad J.P."/>
            <person name="Abt D.N."/>
            <person name="Adryan B."/>
            <person name="Aguade M."/>
            <person name="Akashi H."/>
            <person name="Anderson W.W."/>
            <person name="Aquadro C.F."/>
            <person name="Ardell D.H."/>
            <person name="Arguello R."/>
            <person name="Artieri C.G."/>
            <person name="Barbash D.A."/>
            <person name="Barker D."/>
            <person name="Barsanti P."/>
            <person name="Batterham P."/>
            <person name="Batzoglou S."/>
            <person name="Begun D."/>
            <person name="Bhutkar A."/>
            <person name="Blanco E."/>
            <person name="Bosak S.A."/>
            <person name="Bradley R.K."/>
            <person name="Brand A.D."/>
            <person name="Brent M.R."/>
            <person name="Brooks A.N."/>
            <person name="Brown R.H."/>
            <person name="Butlin R.K."/>
            <person name="Caggese C."/>
            <person name="Calvi B.R."/>
            <person name="Bernardo de Carvalho A."/>
            <person name="Caspi A."/>
            <person name="Castrezana S."/>
            <person name="Celniker S.E."/>
            <person name="Chang J.L."/>
            <person name="Chapple C."/>
            <person name="Chatterji S."/>
            <person name="Chinwalla A."/>
            <person name="Civetta A."/>
            <person name="Clifton S.W."/>
            <person name="Comeron J.M."/>
            <person name="Costello J.C."/>
            <person name="Coyne J.A."/>
            <person name="Daub J."/>
            <person name="David R.G."/>
            <person name="Delcher A.L."/>
            <person name="Delehaunty K."/>
            <person name="Do C.B."/>
            <person name="Ebling H."/>
            <person name="Edwards K."/>
            <person name="Eickbush T."/>
            <person name="Evans J.D."/>
            <person name="Filipski A."/>
            <person name="Findeiss S."/>
            <person name="Freyhult E."/>
            <person name="Fulton L."/>
            <person name="Fulton R."/>
            <person name="Garcia A.C."/>
            <person name="Gardiner A."/>
            <person name="Garfield D.A."/>
            <person name="Garvin B.E."/>
            <person name="Gibson G."/>
            <person name="Gilbert D."/>
            <person name="Gnerre S."/>
            <person name="Godfrey J."/>
            <person name="Good R."/>
            <person name="Gotea V."/>
            <person name="Gravely B."/>
            <person name="Greenberg A.J."/>
            <person name="Griffiths-Jones S."/>
            <person name="Gross S."/>
            <person name="Guigo R."/>
            <person name="Gustafson E.A."/>
            <person name="Haerty W."/>
            <person name="Hahn M.W."/>
            <person name="Halligan D.L."/>
            <person name="Halpern A.L."/>
            <person name="Halter G.M."/>
            <person name="Han M.V."/>
            <person name="Heger A."/>
            <person name="Hillier L."/>
            <person name="Hinrichs A.S."/>
            <person name="Holmes I."/>
            <person name="Hoskins R.A."/>
            <person name="Hubisz M.J."/>
            <person name="Hultmark D."/>
            <person name="Huntley M.A."/>
            <person name="Jaffe D.B."/>
            <person name="Jagadeeshan S."/>
            <person name="Jeck W.R."/>
            <person name="Johnson J."/>
            <person name="Jones C.D."/>
            <person name="Jordan W.C."/>
            <person name="Karpen G.H."/>
            <person name="Kataoka E."/>
            <person name="Keightley P.D."/>
            <person name="Kheradpour P."/>
            <person name="Kirkness E.F."/>
            <person name="Koerich L.B."/>
            <person name="Kristiansen K."/>
            <person name="Kudrna D."/>
            <person name="Kulathinal R.J."/>
            <person name="Kumar S."/>
            <person name="Kwok R."/>
            <person name="Lander E."/>
            <person name="Langley C.H."/>
            <person name="Lapoint R."/>
            <person name="Lazzaro B.P."/>
            <person name="Lee S.J."/>
            <person name="Levesque L."/>
            <person name="Li R."/>
            <person name="Lin C.F."/>
            <person name="Lin M.F."/>
            <person name="Lindblad-Toh K."/>
            <person name="Llopart A."/>
            <person name="Long M."/>
            <person name="Low L."/>
            <person name="Lozovsky E."/>
            <person name="Lu J."/>
            <person name="Luo M."/>
            <person name="Machado C.A."/>
            <person name="Makalowski W."/>
            <person name="Marzo M."/>
            <person name="Matsuda M."/>
            <person name="Matzkin L."/>
            <person name="McAllister B."/>
            <person name="McBride C.S."/>
            <person name="McKernan B."/>
            <person name="McKernan K."/>
            <person name="Mendez-Lago M."/>
            <person name="Minx P."/>
            <person name="Mollenhauer M.U."/>
            <person name="Montooth K."/>
            <person name="Mount S.M."/>
            <person name="Mu X."/>
            <person name="Myers E."/>
            <person name="Negre B."/>
            <person name="Newfeld S."/>
            <person name="Nielsen R."/>
            <person name="Noor M.A."/>
            <person name="O'Grady P."/>
            <person name="Pachter L."/>
            <person name="Papaceit M."/>
            <person name="Parisi M.J."/>
            <person name="Parisi M."/>
            <person name="Parts L."/>
            <person name="Pedersen J.S."/>
            <person name="Pesole G."/>
            <person name="Phillippy A.M."/>
            <person name="Ponting C.P."/>
            <person name="Pop M."/>
            <person name="Porcelli D."/>
            <person name="Powell J.R."/>
            <person name="Prohaska S."/>
            <person name="Pruitt K."/>
            <person name="Puig M."/>
            <person name="Quesneville H."/>
            <person name="Ram K.R."/>
            <person name="Rand D."/>
            <person name="Rasmussen M.D."/>
            <person name="Reed L.K."/>
            <person name="Reenan R."/>
            <person name="Reily A."/>
            <person name="Remington K.A."/>
            <person name="Rieger T.T."/>
            <person name="Ritchie M.G."/>
            <person name="Robin C."/>
            <person name="Rogers Y.H."/>
            <person name="Rohde C."/>
            <person name="Rozas J."/>
            <person name="Rubenfield M.J."/>
            <person name="Ruiz A."/>
            <person name="Russo S."/>
            <person name="Salzberg S.L."/>
            <person name="Sanchez-Gracia A."/>
            <person name="Saranga D.J."/>
            <person name="Sato H."/>
            <person name="Schaeffer S.W."/>
            <person name="Schatz M.C."/>
            <person name="Schlenke T."/>
            <person name="Schwartz R."/>
            <person name="Segarra C."/>
            <person name="Singh R.S."/>
            <person name="Sirot L."/>
            <person name="Sirota M."/>
            <person name="Sisneros N.B."/>
            <person name="Smith C.D."/>
            <person name="Smith T.F."/>
            <person name="Spieth J."/>
            <person name="Stage D.E."/>
            <person name="Stark A."/>
            <person name="Stephan W."/>
            <person name="Strausberg R.L."/>
            <person name="Strempel S."/>
            <person name="Sturgill D."/>
            <person name="Sutton G."/>
            <person name="Sutton G.G."/>
            <person name="Tao W."/>
            <person name="Teichmann S."/>
            <person name="Tobari Y.N."/>
            <person name="Tomimura Y."/>
            <person name="Tsolas J.M."/>
            <person name="Valente V.L."/>
            <person name="Venter E."/>
            <person name="Venter J.C."/>
            <person name="Vicario S."/>
            <person name="Vieira F.G."/>
            <person name="Vilella A.J."/>
            <person name="Villasante A."/>
            <person name="Walenz B."/>
            <person name="Wang J."/>
            <person name="Wasserman M."/>
            <person name="Watts T."/>
            <person name="Wilson D."/>
            <person name="Wilson R.K."/>
            <person name="Wing R.A."/>
            <person name="Wolfner M.F."/>
            <person name="Wong A."/>
            <person name="Wong G.K."/>
            <person name="Wu C.I."/>
            <person name="Wu G."/>
            <person name="Yamamoto D."/>
            <person name="Yang H.P."/>
            <person name="Yang S.P."/>
            <person name="Yorke J.A."/>
            <person name="Yoshida K."/>
            <person name="Zdobnov E."/>
            <person name="Zhang P."/>
            <person name="Zhang Y."/>
            <person name="Zimin A.V."/>
            <person name="Baldwin J."/>
            <person name="Abdouelleil A."/>
            <person name="Abdulkadir J."/>
            <person name="Abebe A."/>
            <person name="Abera B."/>
            <person name="Abreu J."/>
            <person name="Acer S.C."/>
            <person name="Aftuck L."/>
            <person name="Alexander A."/>
            <person name="An P."/>
            <person name="Anderson E."/>
            <person name="Anderson S."/>
            <person name="Arachi H."/>
            <person name="Azer M."/>
            <person name="Bachantsang P."/>
            <person name="Barry A."/>
            <person name="Bayul T."/>
            <person name="Berlin A."/>
            <person name="Bessette D."/>
            <person name="Bloom T."/>
            <person name="Blye J."/>
            <person name="Boguslavskiy L."/>
            <person name="Bonnet C."/>
            <person name="Boukhgalter B."/>
            <person name="Bourzgui I."/>
            <person name="Brown A."/>
            <person name="Cahill P."/>
            <person name="Channer S."/>
            <person name="Cheshatsang Y."/>
            <person name="Chuda L."/>
            <person name="Citroen M."/>
            <person name="Collymore A."/>
            <person name="Cooke P."/>
            <person name="Costello M."/>
            <person name="D'Aco K."/>
            <person name="Daza R."/>
            <person name="De Haan G."/>
            <person name="DeGray S."/>
            <person name="DeMaso C."/>
            <person name="Dhargay N."/>
            <person name="Dooley K."/>
            <person name="Dooley E."/>
            <person name="Doricent M."/>
            <person name="Dorje P."/>
            <person name="Dorjee K."/>
            <person name="Dupes A."/>
            <person name="Elong R."/>
            <person name="Falk J."/>
            <person name="Farina A."/>
            <person name="Faro S."/>
            <person name="Ferguson D."/>
            <person name="Fisher S."/>
            <person name="Foley C.D."/>
            <person name="Franke A."/>
            <person name="Friedrich D."/>
            <person name="Gadbois L."/>
            <person name="Gearin G."/>
            <person name="Gearin C.R."/>
            <person name="Giannoukos G."/>
            <person name="Goode T."/>
            <person name="Graham J."/>
            <person name="Grandbois E."/>
            <person name="Grewal S."/>
            <person name="Gyaltsen K."/>
            <person name="Hafez N."/>
            <person name="Hagos B."/>
            <person name="Hall J."/>
            <person name="Henson C."/>
            <person name="Hollinger A."/>
            <person name="Honan T."/>
            <person name="Huard M.D."/>
            <person name="Hughes L."/>
            <person name="Hurhula B."/>
            <person name="Husby M.E."/>
            <person name="Kamat A."/>
            <person name="Kanga B."/>
            <person name="Kashin S."/>
            <person name="Khazanovich D."/>
            <person name="Kisner P."/>
            <person name="Lance K."/>
            <person name="Lara M."/>
            <person name="Lee W."/>
            <person name="Lennon N."/>
            <person name="Letendre F."/>
            <person name="LeVine R."/>
            <person name="Lipovsky A."/>
            <person name="Liu X."/>
            <person name="Liu J."/>
            <person name="Liu S."/>
            <person name="Lokyitsang T."/>
            <person name="Lokyitsang Y."/>
            <person name="Lubonja R."/>
            <person name="Lui A."/>
            <person name="MacDonald P."/>
            <person name="Magnisalis V."/>
            <person name="Maru K."/>
            <person name="Matthews C."/>
            <person name="McCusker W."/>
            <person name="McDonough S."/>
            <person name="Mehta T."/>
            <person name="Meldrim J."/>
            <person name="Meneus L."/>
            <person name="Mihai O."/>
            <person name="Mihalev A."/>
            <person name="Mihova T."/>
            <person name="Mittelman R."/>
            <person name="Mlenga V."/>
            <person name="Montmayeur A."/>
            <person name="Mulrain L."/>
            <person name="Navidi A."/>
            <person name="Naylor J."/>
            <person name="Negash T."/>
            <person name="Nguyen T."/>
            <person name="Nguyen N."/>
            <person name="Nicol R."/>
            <person name="Norbu C."/>
            <person name="Norbu N."/>
            <person name="Novod N."/>
            <person name="O'Neill B."/>
            <person name="Osman S."/>
            <person name="Markiewicz E."/>
            <person name="Oyono O.L."/>
            <person name="Patti C."/>
            <person name="Phunkhang P."/>
            <person name="Pierre F."/>
            <person name="Priest M."/>
            <person name="Raghuraman S."/>
            <person name="Rege F."/>
            <person name="Reyes R."/>
            <person name="Rise C."/>
            <person name="Rogov P."/>
            <person name="Ross K."/>
            <person name="Ryan E."/>
            <person name="Settipalli S."/>
            <person name="Shea T."/>
            <person name="Sherpa N."/>
            <person name="Shi L."/>
            <person name="Shih D."/>
            <person name="Sparrow T."/>
            <person name="Spaulding J."/>
            <person name="Stalker J."/>
            <person name="Stange-Thomann N."/>
            <person name="Stavropoulos S."/>
            <person name="Stone C."/>
            <person name="Strader C."/>
            <person name="Tesfaye S."/>
            <person name="Thomson T."/>
            <person name="Thoulutsang Y."/>
            <person name="Thoulutsang D."/>
            <person name="Topham K."/>
            <person name="Topping I."/>
            <person name="Tsamla T."/>
            <person name="Vassiliev H."/>
            <person name="Vo A."/>
            <person name="Wangchuk T."/>
            <person name="Wangdi T."/>
            <person name="Weiand M."/>
            <person name="Wilkinson J."/>
            <person name="Wilson A."/>
            <person name="Yadav S."/>
            <person name="Young G."/>
            <person name="Yu Q."/>
            <person name="Zembek L."/>
            <person name="Zhong D."/>
            <person name="Zimmer A."/>
            <person name="Zwirko Z."/>
            <person name="Jaffe D.B."/>
            <person name="Alvarez P."/>
            <person name="Brockman W."/>
            <person name="Butler J."/>
            <person name="Chin C."/>
            <person name="Gnerre S."/>
            <person name="Grabherr M."/>
            <person name="Kleber M."/>
            <person name="Mauceli E."/>
            <person name="MacCallum I."/>
        </authorList>
    </citation>
    <scope>NUCLEOTIDE SEQUENCE [LARGE SCALE GENOMIC DNA]</scope>
    <source>
        <strain evidence="1 2">TSC#14021-0224.01</strain>
    </source>
</reference>
<evidence type="ECO:0000313" key="1">
    <source>
        <dbReference type="EMBL" id="KQS70186.1"/>
    </source>
</evidence>
<gene>
    <name evidence="1" type="primary">Dere\GG26834</name>
    <name evidence="1" type="synonym">GG26834</name>
    <name evidence="1" type="ORF">Dere_GG26834</name>
</gene>
<protein>
    <submittedName>
        <fullName evidence="1">Uncharacterized protein</fullName>
    </submittedName>
</protein>
<name>A0A0Q5WLQ6_DROER</name>
<proteinExistence type="predicted"/>
<keyword evidence="2" id="KW-1185">Reference proteome</keyword>
<sequence length="64" mass="7091">MMVYADNFQFFRTMPCNLSLLRCGTACSWTRLGLQSLLLEVDVAGRLVCGTTTCSKQLESLPLS</sequence>
<reference evidence="1 2" key="2">
    <citation type="journal article" date="2008" name="Bioinformatics">
        <title>Assembly reconciliation.</title>
        <authorList>
            <person name="Zimin A.V."/>
            <person name="Smith D.R."/>
            <person name="Sutton G."/>
            <person name="Yorke J.A."/>
        </authorList>
    </citation>
    <scope>NUCLEOTIDE SEQUENCE [LARGE SCALE GENOMIC DNA]</scope>
    <source>
        <strain evidence="1 2">TSC#14021-0224.01</strain>
    </source>
</reference>
<dbReference type="AlphaFoldDB" id="A0A0Q5WLQ6"/>
<dbReference type="Proteomes" id="UP000008711">
    <property type="component" value="Unassembled WGS sequence"/>
</dbReference>
<organism evidence="1 2">
    <name type="scientific">Drosophila erecta</name>
    <name type="common">Fruit fly</name>
    <dbReference type="NCBI Taxonomy" id="7220"/>
    <lineage>
        <taxon>Eukaryota</taxon>
        <taxon>Metazoa</taxon>
        <taxon>Ecdysozoa</taxon>
        <taxon>Arthropoda</taxon>
        <taxon>Hexapoda</taxon>
        <taxon>Insecta</taxon>
        <taxon>Pterygota</taxon>
        <taxon>Neoptera</taxon>
        <taxon>Endopterygota</taxon>
        <taxon>Diptera</taxon>
        <taxon>Brachycera</taxon>
        <taxon>Muscomorpha</taxon>
        <taxon>Ephydroidea</taxon>
        <taxon>Drosophilidae</taxon>
        <taxon>Drosophila</taxon>
        <taxon>Sophophora</taxon>
    </lineage>
</organism>
<evidence type="ECO:0000313" key="2">
    <source>
        <dbReference type="Proteomes" id="UP000008711"/>
    </source>
</evidence>